<proteinExistence type="predicted"/>
<evidence type="ECO:0008006" key="5">
    <source>
        <dbReference type="Google" id="ProtNLM"/>
    </source>
</evidence>
<dbReference type="InterPro" id="IPR043917">
    <property type="entry name" value="DUF5753"/>
</dbReference>
<evidence type="ECO:0000313" key="4">
    <source>
        <dbReference type="Proteomes" id="UP000546642"/>
    </source>
</evidence>
<comment type="caution">
    <text evidence="3">The sequence shown here is derived from an EMBL/GenBank/DDBJ whole genome shotgun (WGS) entry which is preliminary data.</text>
</comment>
<organism evidence="3 4">
    <name type="scientific">Nocardiopsis mwathae</name>
    <dbReference type="NCBI Taxonomy" id="1472723"/>
    <lineage>
        <taxon>Bacteria</taxon>
        <taxon>Bacillati</taxon>
        <taxon>Actinomycetota</taxon>
        <taxon>Actinomycetes</taxon>
        <taxon>Streptosporangiales</taxon>
        <taxon>Nocardiopsidaceae</taxon>
        <taxon>Nocardiopsis</taxon>
    </lineage>
</organism>
<evidence type="ECO:0000259" key="1">
    <source>
        <dbReference type="Pfam" id="PF04149"/>
    </source>
</evidence>
<reference evidence="3 4" key="1">
    <citation type="submission" date="2020-08" db="EMBL/GenBank/DDBJ databases">
        <title>Sequencing the genomes of 1000 actinobacteria strains.</title>
        <authorList>
            <person name="Klenk H.-P."/>
        </authorList>
    </citation>
    <scope>NUCLEOTIDE SEQUENCE [LARGE SCALE GENOMIC DNA]</scope>
    <source>
        <strain evidence="3 4">DSM 46659</strain>
    </source>
</reference>
<dbReference type="AlphaFoldDB" id="A0A7X0D7W2"/>
<feature type="domain" description="DUF397" evidence="1">
    <location>
        <begin position="141"/>
        <end position="189"/>
    </location>
</feature>
<dbReference type="Pfam" id="PF19054">
    <property type="entry name" value="DUF5753"/>
    <property type="match status" value="1"/>
</dbReference>
<protein>
    <recommendedName>
        <fullName evidence="5">DUF397 domain-containing protein</fullName>
    </recommendedName>
</protein>
<dbReference type="EMBL" id="JACHDS010000001">
    <property type="protein sequence ID" value="MBB6175052.1"/>
    <property type="molecule type" value="Genomic_DNA"/>
</dbReference>
<accession>A0A7X0D7W2</accession>
<gene>
    <name evidence="3" type="ORF">HNR23_005112</name>
</gene>
<evidence type="ECO:0000313" key="3">
    <source>
        <dbReference type="EMBL" id="MBB6175052.1"/>
    </source>
</evidence>
<keyword evidence="4" id="KW-1185">Reference proteome</keyword>
<feature type="domain" description="DUF5753" evidence="2">
    <location>
        <begin position="2"/>
        <end position="132"/>
    </location>
</feature>
<name>A0A7X0D7W2_9ACTN</name>
<dbReference type="InterPro" id="IPR007278">
    <property type="entry name" value="DUF397"/>
</dbReference>
<evidence type="ECO:0000259" key="2">
    <source>
        <dbReference type="Pfam" id="PF19054"/>
    </source>
</evidence>
<dbReference type="Proteomes" id="UP000546642">
    <property type="component" value="Unassembled WGS sequence"/>
</dbReference>
<dbReference type="Pfam" id="PF04149">
    <property type="entry name" value="DUF397"/>
    <property type="match status" value="1"/>
</dbReference>
<sequence>MIEGLVRVRTERLTELTRDDPPILSIVAYESAIRRPVGGPAVHQAQVRHLVDLAEGGPITIGIISDGSRCAALSSGSFRFLELRDQGTVLRVDHSAGSPVIDAEVEVRRHEALFRSALVGADTPEKSVEMLRTMIEGDREKSSYSGAQFECVEVRGALNNVDVRDSKDPSLGHLAFTGNEWCAVLTDVKAGRL</sequence>